<dbReference type="EMBL" id="JADKYB010000003">
    <property type="protein sequence ID" value="MBM9504317.1"/>
    <property type="molecule type" value="Genomic_DNA"/>
</dbReference>
<evidence type="ECO:0000313" key="3">
    <source>
        <dbReference type="Proteomes" id="UP000749040"/>
    </source>
</evidence>
<dbReference type="RefSeq" id="WP_205356174.1">
    <property type="nucleotide sequence ID" value="NZ_JADKYB010000003.1"/>
</dbReference>
<keyword evidence="3" id="KW-1185">Reference proteome</keyword>
<evidence type="ECO:0008006" key="4">
    <source>
        <dbReference type="Google" id="ProtNLM"/>
    </source>
</evidence>
<evidence type="ECO:0000313" key="2">
    <source>
        <dbReference type="EMBL" id="MBM9504317.1"/>
    </source>
</evidence>
<protein>
    <recommendedName>
        <fullName evidence="4">Secreted protein</fullName>
    </recommendedName>
</protein>
<keyword evidence="1" id="KW-0732">Signal</keyword>
<organism evidence="2 3">
    <name type="scientific">Actinacidiphila acididurans</name>
    <dbReference type="NCBI Taxonomy" id="2784346"/>
    <lineage>
        <taxon>Bacteria</taxon>
        <taxon>Bacillati</taxon>
        <taxon>Actinomycetota</taxon>
        <taxon>Actinomycetes</taxon>
        <taxon>Kitasatosporales</taxon>
        <taxon>Streptomycetaceae</taxon>
        <taxon>Actinacidiphila</taxon>
    </lineage>
</organism>
<feature type="chain" id="PRO_5046464776" description="Secreted protein" evidence="1">
    <location>
        <begin position="20"/>
        <end position="101"/>
    </location>
</feature>
<accession>A0ABS2TLV2</accession>
<evidence type="ECO:0000256" key="1">
    <source>
        <dbReference type="SAM" id="SignalP"/>
    </source>
</evidence>
<reference evidence="2 3" key="1">
    <citation type="submission" date="2021-01" db="EMBL/GenBank/DDBJ databases">
        <title>Streptomyces acididurans sp. nov., isolated from a peat swamp forest soil.</title>
        <authorList>
            <person name="Chantavorakit T."/>
            <person name="Duangmal K."/>
        </authorList>
    </citation>
    <scope>NUCLEOTIDE SEQUENCE [LARGE SCALE GENOMIC DNA]</scope>
    <source>
        <strain evidence="2 3">KK5PA1</strain>
    </source>
</reference>
<feature type="signal peptide" evidence="1">
    <location>
        <begin position="1"/>
        <end position="19"/>
    </location>
</feature>
<sequence>MIRTRIAAAFATAALAAVATTVAVGAPAEATTPPTPYMCPAFLNDGAHGLYTWTYGQGNLLCYYNESLPQLTCHYNAFSGDAWYNDPNPSYCPTRAVPTAP</sequence>
<proteinExistence type="predicted"/>
<comment type="caution">
    <text evidence="2">The sequence shown here is derived from an EMBL/GenBank/DDBJ whole genome shotgun (WGS) entry which is preliminary data.</text>
</comment>
<gene>
    <name evidence="2" type="ORF">ITX44_07165</name>
</gene>
<dbReference type="Proteomes" id="UP000749040">
    <property type="component" value="Unassembled WGS sequence"/>
</dbReference>
<name>A0ABS2TLV2_9ACTN</name>